<proteinExistence type="predicted"/>
<sequence length="422" mass="48086">MMGERRPLYKEMRRTHTAFAETLRRFFPGNDEVLRNIDSHQYRIQDEEYSVYEPGSSRIRSGVTLYMAAILFTWRMQCPWCSADTRLGGLESPVAPILPQLREDVLRVVPKLAVPRLTETVNDPVSHAPLEALQAHISSTRREFSPRQMSSRRAFNLIHLVLMTEPLVVHTMDQMVYHSLDMNVSLDSSGESWPSYVHPKYTTRTDIRAKKFFEVTGYLRTSLDFGDGTAGSFEASFRRVTGCQLEKINRKITERRKWKGKADERKRWCCVMKMHTSEERATARCGRKFGGSKKTDKAVWAEIGAEWEALNPNPEGNRLFQAVKIEHCERQPLQETQRIAGNSGNQIQDEPIGRDGDPATYVGRPNYTKGRVKDDGDDDSLIHGKGSWKTAGVQGVSTFRKSPMEEVSDLAKGKPVMKVEKD</sequence>
<name>A0AAD6Z3N5_9AGAR</name>
<feature type="region of interest" description="Disordered" evidence="1">
    <location>
        <begin position="400"/>
        <end position="422"/>
    </location>
</feature>
<keyword evidence="3" id="KW-1185">Reference proteome</keyword>
<feature type="region of interest" description="Disordered" evidence="1">
    <location>
        <begin position="343"/>
        <end position="387"/>
    </location>
</feature>
<dbReference type="EMBL" id="JARIHO010000094">
    <property type="protein sequence ID" value="KAJ7306138.1"/>
    <property type="molecule type" value="Genomic_DNA"/>
</dbReference>
<evidence type="ECO:0000256" key="1">
    <source>
        <dbReference type="SAM" id="MobiDB-lite"/>
    </source>
</evidence>
<reference evidence="2" key="1">
    <citation type="submission" date="2023-03" db="EMBL/GenBank/DDBJ databases">
        <title>Massive genome expansion in bonnet fungi (Mycena s.s.) driven by repeated elements and novel gene families across ecological guilds.</title>
        <authorList>
            <consortium name="Lawrence Berkeley National Laboratory"/>
            <person name="Harder C.B."/>
            <person name="Miyauchi S."/>
            <person name="Viragh M."/>
            <person name="Kuo A."/>
            <person name="Thoen E."/>
            <person name="Andreopoulos B."/>
            <person name="Lu D."/>
            <person name="Skrede I."/>
            <person name="Drula E."/>
            <person name="Henrissat B."/>
            <person name="Morin E."/>
            <person name="Kohler A."/>
            <person name="Barry K."/>
            <person name="LaButti K."/>
            <person name="Morin E."/>
            <person name="Salamov A."/>
            <person name="Lipzen A."/>
            <person name="Mereny Z."/>
            <person name="Hegedus B."/>
            <person name="Baldrian P."/>
            <person name="Stursova M."/>
            <person name="Weitz H."/>
            <person name="Taylor A."/>
            <person name="Grigoriev I.V."/>
            <person name="Nagy L.G."/>
            <person name="Martin F."/>
            <person name="Kauserud H."/>
        </authorList>
    </citation>
    <scope>NUCLEOTIDE SEQUENCE</scope>
    <source>
        <strain evidence="2">CBHHK002</strain>
    </source>
</reference>
<feature type="compositionally biased region" description="Basic and acidic residues" evidence="1">
    <location>
        <begin position="409"/>
        <end position="422"/>
    </location>
</feature>
<accession>A0AAD6Z3N5</accession>
<evidence type="ECO:0000313" key="3">
    <source>
        <dbReference type="Proteomes" id="UP001218218"/>
    </source>
</evidence>
<dbReference type="AlphaFoldDB" id="A0AAD6Z3N5"/>
<comment type="caution">
    <text evidence="2">The sequence shown here is derived from an EMBL/GenBank/DDBJ whole genome shotgun (WGS) entry which is preliminary data.</text>
</comment>
<organism evidence="2 3">
    <name type="scientific">Mycena albidolilacea</name>
    <dbReference type="NCBI Taxonomy" id="1033008"/>
    <lineage>
        <taxon>Eukaryota</taxon>
        <taxon>Fungi</taxon>
        <taxon>Dikarya</taxon>
        <taxon>Basidiomycota</taxon>
        <taxon>Agaricomycotina</taxon>
        <taxon>Agaricomycetes</taxon>
        <taxon>Agaricomycetidae</taxon>
        <taxon>Agaricales</taxon>
        <taxon>Marasmiineae</taxon>
        <taxon>Mycenaceae</taxon>
        <taxon>Mycena</taxon>
    </lineage>
</organism>
<gene>
    <name evidence="2" type="ORF">DFH08DRAFT_824793</name>
</gene>
<evidence type="ECO:0000313" key="2">
    <source>
        <dbReference type="EMBL" id="KAJ7306138.1"/>
    </source>
</evidence>
<dbReference type="Proteomes" id="UP001218218">
    <property type="component" value="Unassembled WGS sequence"/>
</dbReference>
<protein>
    <submittedName>
        <fullName evidence="2">Uncharacterized protein</fullName>
    </submittedName>
</protein>